<dbReference type="PROSITE" id="PS00678">
    <property type="entry name" value="WD_REPEATS_1"/>
    <property type="match status" value="1"/>
</dbReference>
<reference evidence="3 4" key="1">
    <citation type="journal article" date="2015" name="Fungal Genet. Biol.">
        <title>Evolution of novel wood decay mechanisms in Agaricales revealed by the genome sequences of Fistulina hepatica and Cylindrobasidium torrendii.</title>
        <authorList>
            <person name="Floudas D."/>
            <person name="Held B.W."/>
            <person name="Riley R."/>
            <person name="Nagy L.G."/>
            <person name="Koehler G."/>
            <person name="Ransdell A.S."/>
            <person name="Younus H."/>
            <person name="Chow J."/>
            <person name="Chiniquy J."/>
            <person name="Lipzen A."/>
            <person name="Tritt A."/>
            <person name="Sun H."/>
            <person name="Haridas S."/>
            <person name="LaButti K."/>
            <person name="Ohm R.A."/>
            <person name="Kues U."/>
            <person name="Blanchette R.A."/>
            <person name="Grigoriev I.V."/>
            <person name="Minto R.E."/>
            <person name="Hibbett D.S."/>
        </authorList>
    </citation>
    <scope>NUCLEOTIDE SEQUENCE [LARGE SCALE GENOMIC DNA]</scope>
    <source>
        <strain evidence="3 4">ATCC 64428</strain>
    </source>
</reference>
<proteinExistence type="predicted"/>
<dbReference type="InterPro" id="IPR036322">
    <property type="entry name" value="WD40_repeat_dom_sf"/>
</dbReference>
<evidence type="ECO:0000313" key="4">
    <source>
        <dbReference type="Proteomes" id="UP000054144"/>
    </source>
</evidence>
<dbReference type="InterPro" id="IPR019775">
    <property type="entry name" value="WD40_repeat_CS"/>
</dbReference>
<dbReference type="SMART" id="SM00320">
    <property type="entry name" value="WD40"/>
    <property type="match status" value="3"/>
</dbReference>
<keyword evidence="2" id="KW-0677">Repeat</keyword>
<accession>A0A0D7A5J2</accession>
<dbReference type="AlphaFoldDB" id="A0A0D7A5J2"/>
<protein>
    <submittedName>
        <fullName evidence="3">WD40 repeat-like protein</fullName>
    </submittedName>
</protein>
<gene>
    <name evidence="3" type="ORF">FISHEDRAFT_76850</name>
</gene>
<evidence type="ECO:0000256" key="1">
    <source>
        <dbReference type="ARBA" id="ARBA00022574"/>
    </source>
</evidence>
<sequence length="370" mass="39649">MFVVDVQRDDLETVVASPSCNPRTARLANGHNLKTRRFFHGNGSFHNRQLETVNCIAINATGTLLAAGGDNGIRVWDLASNLELPCPRLSESARSKGLSVPKVPSNTDLCVITTTLQWKNTHTVLSGSSTGHISCWTLGQSTFVQLWRCQVWPSATEDASISQILVHAHHLGRIAVISKEKRIAVIEENTTNEGHEFSPFVTWAGKLHGPVHGLKFDGNGILVASRLNLSLSIHGFKDAAHQDAPGQSSTKTYAFTIGSSCATLSSQGKLYMTTGIPSGLVVFTLHADGLHQKIISVCSTQGGAGPRSLAFMDDGNIVLYSSGERNVHMINRETGEILQVLKHGRNLSVGALTATPIGGDRDTIVTASKG</sequence>
<dbReference type="InterPro" id="IPR015943">
    <property type="entry name" value="WD40/YVTN_repeat-like_dom_sf"/>
</dbReference>
<keyword evidence="4" id="KW-1185">Reference proteome</keyword>
<dbReference type="Pfam" id="PF00400">
    <property type="entry name" value="WD40"/>
    <property type="match status" value="1"/>
</dbReference>
<dbReference type="InterPro" id="IPR001680">
    <property type="entry name" value="WD40_rpt"/>
</dbReference>
<dbReference type="Gene3D" id="2.130.10.10">
    <property type="entry name" value="YVTN repeat-like/Quinoprotein amine dehydrogenase"/>
    <property type="match status" value="1"/>
</dbReference>
<dbReference type="Proteomes" id="UP000054144">
    <property type="component" value="Unassembled WGS sequence"/>
</dbReference>
<evidence type="ECO:0000256" key="2">
    <source>
        <dbReference type="ARBA" id="ARBA00022737"/>
    </source>
</evidence>
<dbReference type="EMBL" id="KN882061">
    <property type="protein sequence ID" value="KIY45176.1"/>
    <property type="molecule type" value="Genomic_DNA"/>
</dbReference>
<keyword evidence="1" id="KW-0853">WD repeat</keyword>
<organism evidence="3 4">
    <name type="scientific">Fistulina hepatica ATCC 64428</name>
    <dbReference type="NCBI Taxonomy" id="1128425"/>
    <lineage>
        <taxon>Eukaryota</taxon>
        <taxon>Fungi</taxon>
        <taxon>Dikarya</taxon>
        <taxon>Basidiomycota</taxon>
        <taxon>Agaricomycotina</taxon>
        <taxon>Agaricomycetes</taxon>
        <taxon>Agaricomycetidae</taxon>
        <taxon>Agaricales</taxon>
        <taxon>Fistulinaceae</taxon>
        <taxon>Fistulina</taxon>
    </lineage>
</organism>
<dbReference type="OrthoDB" id="2654453at2759"/>
<dbReference type="SUPFAM" id="SSF50978">
    <property type="entry name" value="WD40 repeat-like"/>
    <property type="match status" value="1"/>
</dbReference>
<name>A0A0D7A5J2_9AGAR</name>
<evidence type="ECO:0000313" key="3">
    <source>
        <dbReference type="EMBL" id="KIY45176.1"/>
    </source>
</evidence>